<evidence type="ECO:0000259" key="1">
    <source>
        <dbReference type="PROSITE" id="PS50097"/>
    </source>
</evidence>
<gene>
    <name evidence="2" type="ORF">D6D15_07472</name>
</gene>
<feature type="domain" description="BTB" evidence="1">
    <location>
        <begin position="21"/>
        <end position="82"/>
    </location>
</feature>
<accession>A0A4S9B1A3</accession>
<dbReference type="SMART" id="SM00225">
    <property type="entry name" value="BTB"/>
    <property type="match status" value="1"/>
</dbReference>
<dbReference type="EMBL" id="QZAR01000154">
    <property type="protein sequence ID" value="THW86321.1"/>
    <property type="molecule type" value="Genomic_DNA"/>
</dbReference>
<dbReference type="Proteomes" id="UP000304928">
    <property type="component" value="Unassembled WGS sequence"/>
</dbReference>
<dbReference type="CDD" id="cd18186">
    <property type="entry name" value="BTB_POZ_ZBTB_KLHL-like"/>
    <property type="match status" value="1"/>
</dbReference>
<organism evidence="2 3">
    <name type="scientific">Aureobasidium pullulans</name>
    <name type="common">Black yeast</name>
    <name type="synonym">Pullularia pullulans</name>
    <dbReference type="NCBI Taxonomy" id="5580"/>
    <lineage>
        <taxon>Eukaryota</taxon>
        <taxon>Fungi</taxon>
        <taxon>Dikarya</taxon>
        <taxon>Ascomycota</taxon>
        <taxon>Pezizomycotina</taxon>
        <taxon>Dothideomycetes</taxon>
        <taxon>Dothideomycetidae</taxon>
        <taxon>Dothideales</taxon>
        <taxon>Saccotheciaceae</taxon>
        <taxon>Aureobasidium</taxon>
    </lineage>
</organism>
<dbReference type="SUPFAM" id="SSF54695">
    <property type="entry name" value="POZ domain"/>
    <property type="match status" value="1"/>
</dbReference>
<name>A0A4S9B1A3_AURPU</name>
<proteinExistence type="predicted"/>
<dbReference type="InterPro" id="IPR000210">
    <property type="entry name" value="BTB/POZ_dom"/>
</dbReference>
<evidence type="ECO:0000313" key="2">
    <source>
        <dbReference type="EMBL" id="THW86321.1"/>
    </source>
</evidence>
<reference evidence="2 3" key="1">
    <citation type="submission" date="2018-10" db="EMBL/GenBank/DDBJ databases">
        <title>Fifty Aureobasidium pullulans genomes reveal a recombining polyextremotolerant generalist.</title>
        <authorList>
            <person name="Gostincar C."/>
            <person name="Turk M."/>
            <person name="Zajc J."/>
            <person name="Gunde-Cimerman N."/>
        </authorList>
    </citation>
    <scope>NUCLEOTIDE SEQUENCE [LARGE SCALE GENOMIC DNA]</scope>
    <source>
        <strain evidence="2 3">EXF-10507</strain>
    </source>
</reference>
<protein>
    <recommendedName>
        <fullName evidence="1">BTB domain-containing protein</fullName>
    </recommendedName>
</protein>
<dbReference type="AlphaFoldDB" id="A0A4S9B1A3"/>
<dbReference type="PANTHER" id="PTHR47843:SF5">
    <property type="entry name" value="BTB_POZ DOMAIN PROTEIN"/>
    <property type="match status" value="1"/>
</dbReference>
<dbReference type="InterPro" id="IPR011333">
    <property type="entry name" value="SKP1/BTB/POZ_sf"/>
</dbReference>
<dbReference type="Gene3D" id="3.30.710.10">
    <property type="entry name" value="Potassium Channel Kv1.1, Chain A"/>
    <property type="match status" value="1"/>
</dbReference>
<comment type="caution">
    <text evidence="2">The sequence shown here is derived from an EMBL/GenBank/DDBJ whole genome shotgun (WGS) entry which is preliminary data.</text>
</comment>
<sequence>MATNTISNRSDRSFFNTEALSDVKIKFSGQQLFCHKTVLARKSEYFYRAFTGQFPVASSNEIDLGDDDDPEAVRAMIRYIYDLPYDQMLETNTFDDTAAYSTNEDLLFHIAVFTAADKYDVSTLRPLVVKKFEDLMETTWEGEQFATAIQKLTGPSAGHLADNTLQAAAAAFCAKNLTKLIKKETFVKMIQDEEPFSGRLLTGFPNSPTESPTIATPAPTPSFNIPMLAASFLQASSDRQTVGKSKATRKTPVDLTLDNGEHVRLHDIFDPPLHATEMPPIKIKWQNKIQAVAVMTWRLFEVEPALLAFVQHFDFIWEDGWILLGRKSAEEGFAHVGTMW</sequence>
<dbReference type="PANTHER" id="PTHR47843">
    <property type="entry name" value="BTB DOMAIN-CONTAINING PROTEIN-RELATED"/>
    <property type="match status" value="1"/>
</dbReference>
<evidence type="ECO:0000313" key="3">
    <source>
        <dbReference type="Proteomes" id="UP000304928"/>
    </source>
</evidence>
<dbReference type="PROSITE" id="PS50097">
    <property type="entry name" value="BTB"/>
    <property type="match status" value="1"/>
</dbReference>
<dbReference type="Pfam" id="PF00651">
    <property type="entry name" value="BTB"/>
    <property type="match status" value="1"/>
</dbReference>